<protein>
    <submittedName>
        <fullName evidence="3">2Fe-2S iron-sulfur cluster-binding protein</fullName>
    </submittedName>
</protein>
<organism evidence="3 4">
    <name type="scientific">Streptomyces chisholmiae</name>
    <dbReference type="NCBI Taxonomy" id="3075540"/>
    <lineage>
        <taxon>Bacteria</taxon>
        <taxon>Bacillati</taxon>
        <taxon>Actinomycetota</taxon>
        <taxon>Actinomycetes</taxon>
        <taxon>Kitasatosporales</taxon>
        <taxon>Streptomycetaceae</taxon>
        <taxon>Streptomyces</taxon>
    </lineage>
</organism>
<feature type="non-terminal residue" evidence="3">
    <location>
        <position position="144"/>
    </location>
</feature>
<dbReference type="InterPro" id="IPR001041">
    <property type="entry name" value="2Fe-2S_ferredoxin-type"/>
</dbReference>
<dbReference type="CDD" id="cd00207">
    <property type="entry name" value="fer2"/>
    <property type="match status" value="1"/>
</dbReference>
<dbReference type="PROSITE" id="PS51085">
    <property type="entry name" value="2FE2S_FER_2"/>
    <property type="match status" value="1"/>
</dbReference>
<dbReference type="RefSeq" id="WP_311671097.1">
    <property type="nucleotide sequence ID" value="NZ_JAVREO010000227.1"/>
</dbReference>
<evidence type="ECO:0000259" key="2">
    <source>
        <dbReference type="PROSITE" id="PS51085"/>
    </source>
</evidence>
<feature type="domain" description="2Fe-2S ferredoxin-type" evidence="2">
    <location>
        <begin position="1"/>
        <end position="83"/>
    </location>
</feature>
<dbReference type="PROSITE" id="PS00641">
    <property type="entry name" value="COMPLEX1_75K_1"/>
    <property type="match status" value="1"/>
</dbReference>
<evidence type="ECO:0000313" key="4">
    <source>
        <dbReference type="Proteomes" id="UP001183410"/>
    </source>
</evidence>
<reference evidence="4" key="1">
    <citation type="submission" date="2023-07" db="EMBL/GenBank/DDBJ databases">
        <title>30 novel species of actinomycetes from the DSMZ collection.</title>
        <authorList>
            <person name="Nouioui I."/>
        </authorList>
    </citation>
    <scope>NUCLEOTIDE SEQUENCE [LARGE SCALE GENOMIC DNA]</scope>
    <source>
        <strain evidence="4">DSM 44915</strain>
    </source>
</reference>
<evidence type="ECO:0000313" key="3">
    <source>
        <dbReference type="EMBL" id="MDT0271086.1"/>
    </source>
</evidence>
<name>A0ABU2K255_9ACTN</name>
<dbReference type="EMBL" id="JAVREO010000227">
    <property type="protein sequence ID" value="MDT0271086.1"/>
    <property type="molecule type" value="Genomic_DNA"/>
</dbReference>
<dbReference type="Gene3D" id="3.10.20.740">
    <property type="match status" value="1"/>
</dbReference>
<dbReference type="SUPFAM" id="SSF54292">
    <property type="entry name" value="2Fe-2S ferredoxin-like"/>
    <property type="match status" value="1"/>
</dbReference>
<keyword evidence="4" id="KW-1185">Reference proteome</keyword>
<dbReference type="Proteomes" id="UP001183410">
    <property type="component" value="Unassembled WGS sequence"/>
</dbReference>
<evidence type="ECO:0000256" key="1">
    <source>
        <dbReference type="SAM" id="MobiDB-lite"/>
    </source>
</evidence>
<feature type="region of interest" description="Disordered" evidence="1">
    <location>
        <begin position="112"/>
        <end position="144"/>
    </location>
</feature>
<accession>A0ABU2K255</accession>
<dbReference type="InterPro" id="IPR000283">
    <property type="entry name" value="NADH_UbQ_OxRdtase_75kDa_su_CS"/>
</dbReference>
<dbReference type="InterPro" id="IPR036010">
    <property type="entry name" value="2Fe-2S_ferredoxin-like_sf"/>
</dbReference>
<comment type="caution">
    <text evidence="3">The sequence shown here is derived from an EMBL/GenBank/DDBJ whole genome shotgun (WGS) entry which is preliminary data.</text>
</comment>
<proteinExistence type="predicted"/>
<sequence>MSLTIDGEKISVPKGTLVIRAAELMGVQIPRFCDHPLLDPVGACRQCLVEVEGQRKPMASCTTPVSPVAADGDDPELVFLLKSAANLDIAVELLDLGEEGRTSAHVVLVREANSPSAQGGSTHEASDASARGRWAVGAGLSRRT</sequence>
<gene>
    <name evidence="3" type="ORF">RM844_32935</name>
</gene>
<dbReference type="Pfam" id="PF13510">
    <property type="entry name" value="Fer2_4"/>
    <property type="match status" value="1"/>
</dbReference>
<feature type="compositionally biased region" description="Polar residues" evidence="1">
    <location>
        <begin position="113"/>
        <end position="123"/>
    </location>
</feature>